<sequence length="288" mass="31931">MHVLKAYRIALFLAMSIHALPTPPTSEPPDLVIVKARAGAYPDPEISGSAPWPRVTTDSKDPNFYVVLSSPSASTQIGKEARSRVTVVNHFLKRAEVKAALGIHSFDGILVSLFRHLDPVRDRVTTQLSIIGPAVCGTDRTHRQCTVLLESSRVEDGRYWIRNAAGDVIAPTLLKAPNPSDEKTLYIVFSSPSPQRSSASLDEDRIIDDLLKYPQMKQIWDPKEFPNGIVYIGFPDPILDKHDIHFSIIGPRICEGHCMASIDREQPVLKCWIQDAIGNIVHGVRISD</sequence>
<evidence type="ECO:0000313" key="2">
    <source>
        <dbReference type="EMBL" id="KAJ3832696.1"/>
    </source>
</evidence>
<keyword evidence="3" id="KW-1185">Reference proteome</keyword>
<dbReference type="Proteomes" id="UP001163846">
    <property type="component" value="Unassembled WGS sequence"/>
</dbReference>
<feature type="chain" id="PRO_5041420361" evidence="1">
    <location>
        <begin position="20"/>
        <end position="288"/>
    </location>
</feature>
<reference evidence="2" key="1">
    <citation type="submission" date="2022-08" db="EMBL/GenBank/DDBJ databases">
        <authorList>
            <consortium name="DOE Joint Genome Institute"/>
            <person name="Min B."/>
            <person name="Riley R."/>
            <person name="Sierra-Patev S."/>
            <person name="Naranjo-Ortiz M."/>
            <person name="Looney B."/>
            <person name="Konkel Z."/>
            <person name="Slot J.C."/>
            <person name="Sakamoto Y."/>
            <person name="Steenwyk J.L."/>
            <person name="Rokas A."/>
            <person name="Carro J."/>
            <person name="Camarero S."/>
            <person name="Ferreira P."/>
            <person name="Molpeceres G."/>
            <person name="Ruiz-Duenas F.J."/>
            <person name="Serrano A."/>
            <person name="Henrissat B."/>
            <person name="Drula E."/>
            <person name="Hughes K.W."/>
            <person name="Mata J.L."/>
            <person name="Ishikawa N.K."/>
            <person name="Vargas-Isla R."/>
            <person name="Ushijima S."/>
            <person name="Smith C.A."/>
            <person name="Ahrendt S."/>
            <person name="Andreopoulos W."/>
            <person name="He G."/>
            <person name="Labutti K."/>
            <person name="Lipzen A."/>
            <person name="Ng V."/>
            <person name="Sandor L."/>
            <person name="Barry K."/>
            <person name="Martinez A.T."/>
            <person name="Xiao Y."/>
            <person name="Gibbons J.G."/>
            <person name="Terashima K."/>
            <person name="Hibbett D.S."/>
            <person name="Grigoriev I.V."/>
        </authorList>
    </citation>
    <scope>NUCLEOTIDE SEQUENCE</scope>
    <source>
        <strain evidence="2">TFB9207</strain>
    </source>
</reference>
<dbReference type="AlphaFoldDB" id="A0AA38U5R1"/>
<organism evidence="2 3">
    <name type="scientific">Lentinula raphanica</name>
    <dbReference type="NCBI Taxonomy" id="153919"/>
    <lineage>
        <taxon>Eukaryota</taxon>
        <taxon>Fungi</taxon>
        <taxon>Dikarya</taxon>
        <taxon>Basidiomycota</taxon>
        <taxon>Agaricomycotina</taxon>
        <taxon>Agaricomycetes</taxon>
        <taxon>Agaricomycetidae</taxon>
        <taxon>Agaricales</taxon>
        <taxon>Marasmiineae</taxon>
        <taxon>Omphalotaceae</taxon>
        <taxon>Lentinula</taxon>
    </lineage>
</organism>
<gene>
    <name evidence="2" type="ORF">F5878DRAFT_666330</name>
</gene>
<proteinExistence type="predicted"/>
<name>A0AA38U5R1_9AGAR</name>
<accession>A0AA38U5R1</accession>
<dbReference type="EMBL" id="MU806880">
    <property type="protein sequence ID" value="KAJ3832696.1"/>
    <property type="molecule type" value="Genomic_DNA"/>
</dbReference>
<feature type="signal peptide" evidence="1">
    <location>
        <begin position="1"/>
        <end position="19"/>
    </location>
</feature>
<keyword evidence="1" id="KW-0732">Signal</keyword>
<comment type="caution">
    <text evidence="2">The sequence shown here is derived from an EMBL/GenBank/DDBJ whole genome shotgun (WGS) entry which is preliminary data.</text>
</comment>
<evidence type="ECO:0000313" key="3">
    <source>
        <dbReference type="Proteomes" id="UP001163846"/>
    </source>
</evidence>
<evidence type="ECO:0000256" key="1">
    <source>
        <dbReference type="SAM" id="SignalP"/>
    </source>
</evidence>
<protein>
    <submittedName>
        <fullName evidence="2">Uncharacterized protein</fullName>
    </submittedName>
</protein>